<protein>
    <submittedName>
        <fullName evidence="5">HEL317Wp</fullName>
    </submittedName>
</protein>
<dbReference type="FunFam" id="3.40.50.410:FF:000005">
    <property type="entry name" value="26S proteasome non-ATPase regulatory subunit 4"/>
    <property type="match status" value="1"/>
</dbReference>
<dbReference type="InterPro" id="IPR002035">
    <property type="entry name" value="VWF_A"/>
</dbReference>
<dbReference type="OrthoDB" id="1731724at2759"/>
<evidence type="ECO:0000313" key="5">
    <source>
        <dbReference type="EMBL" id="AMD20964.1"/>
    </source>
</evidence>
<dbReference type="InterPro" id="IPR036465">
    <property type="entry name" value="vWFA_dom_sf"/>
</dbReference>
<dbReference type="PANTHER" id="PTHR10223:SF0">
    <property type="entry name" value="26S PROTEASOME NON-ATPASE REGULATORY SUBUNIT 4"/>
    <property type="match status" value="1"/>
</dbReference>
<dbReference type="Proteomes" id="UP000243052">
    <property type="component" value="Chromosome v"/>
</dbReference>
<dbReference type="AlphaFoldDB" id="A0A0X8HT52"/>
<name>A0A0X8HT52_9SACH</name>
<dbReference type="GO" id="GO:0008540">
    <property type="term" value="C:proteasome regulatory particle, base subcomplex"/>
    <property type="evidence" value="ECO:0007669"/>
    <property type="project" value="TreeGrafter"/>
</dbReference>
<gene>
    <name evidence="5" type="ORF">AW171_hschr52893</name>
</gene>
<dbReference type="PANTHER" id="PTHR10223">
    <property type="entry name" value="26S PROTEASOME NON-ATPASE REGULATORY SUBUNIT 4"/>
    <property type="match status" value="1"/>
</dbReference>
<comment type="similarity">
    <text evidence="1">Belongs to the proteasome subunit S5A family.</text>
</comment>
<evidence type="ECO:0000256" key="2">
    <source>
        <dbReference type="ARBA" id="ARBA00022942"/>
    </source>
</evidence>
<accession>A0A0X8HT52</accession>
<dbReference type="GO" id="GO:0005634">
    <property type="term" value="C:nucleus"/>
    <property type="evidence" value="ECO:0007669"/>
    <property type="project" value="TreeGrafter"/>
</dbReference>
<reference evidence="5 6" key="1">
    <citation type="submission" date="2016-01" db="EMBL/GenBank/DDBJ databases">
        <title>Genome sequence of the yeast Holleya sinecauda.</title>
        <authorList>
            <person name="Dietrich F.S."/>
        </authorList>
    </citation>
    <scope>NUCLEOTIDE SEQUENCE [LARGE SCALE GENOMIC DNA]</scope>
    <source>
        <strain evidence="5 6">ATCC 58844</strain>
    </source>
</reference>
<dbReference type="EMBL" id="CP014245">
    <property type="protein sequence ID" value="AMD20964.1"/>
    <property type="molecule type" value="Genomic_DNA"/>
</dbReference>
<dbReference type="RefSeq" id="XP_017987960.1">
    <property type="nucleotide sequence ID" value="XM_018132759.1"/>
</dbReference>
<keyword evidence="6" id="KW-1185">Reference proteome</keyword>
<keyword evidence="2" id="KW-0647">Proteasome</keyword>
<dbReference type="GeneID" id="28724236"/>
<dbReference type="GO" id="GO:0005829">
    <property type="term" value="C:cytosol"/>
    <property type="evidence" value="ECO:0007669"/>
    <property type="project" value="TreeGrafter"/>
</dbReference>
<feature type="region of interest" description="Disordered" evidence="3">
    <location>
        <begin position="230"/>
        <end position="258"/>
    </location>
</feature>
<dbReference type="InterPro" id="IPR003903">
    <property type="entry name" value="UIM_dom"/>
</dbReference>
<evidence type="ECO:0000313" key="6">
    <source>
        <dbReference type="Proteomes" id="UP000243052"/>
    </source>
</evidence>
<dbReference type="PROSITE" id="PS50330">
    <property type="entry name" value="UIM"/>
    <property type="match status" value="1"/>
</dbReference>
<dbReference type="Gene3D" id="1.10.287.3990">
    <property type="match status" value="1"/>
</dbReference>
<dbReference type="Pfam" id="PF13519">
    <property type="entry name" value="VWA_2"/>
    <property type="match status" value="1"/>
</dbReference>
<dbReference type="GO" id="GO:0036435">
    <property type="term" value="F:K48-linked polyubiquitin modification-dependent protein binding"/>
    <property type="evidence" value="ECO:0007669"/>
    <property type="project" value="UniProtKB-ARBA"/>
</dbReference>
<dbReference type="PROSITE" id="PS50234">
    <property type="entry name" value="VWFA"/>
    <property type="match status" value="1"/>
</dbReference>
<evidence type="ECO:0000256" key="1">
    <source>
        <dbReference type="ARBA" id="ARBA00005574"/>
    </source>
</evidence>
<evidence type="ECO:0000256" key="3">
    <source>
        <dbReference type="SAM" id="MobiDB-lite"/>
    </source>
</evidence>
<sequence>MVLEATVLIVDNSEYSRNGDFLKTRFEAQIDAVEYIFQAKRNSNPENTVGLISAAGSSPRVLSTFTPEFGKILSGLHNTTVEGVLHLGTAIQIAALTLKHRQNKVQHQRIVAFVCSPILDERDELVKLAKKLKKNNIAVDIINFGEDATNNSILEEFIAAVNNSQEDNSHLLTVSPGPRLLYEHIAGSPIVLAEGATAPGMGGFGGENFMDFAVDPSMDPELAMALRLSMEEEQARQERLRQEEQSQSKPEGQKNEDK</sequence>
<dbReference type="GO" id="GO:0043161">
    <property type="term" value="P:proteasome-mediated ubiquitin-dependent protein catabolic process"/>
    <property type="evidence" value="ECO:0007669"/>
    <property type="project" value="TreeGrafter"/>
</dbReference>
<feature type="domain" description="VWFA" evidence="4">
    <location>
        <begin position="5"/>
        <end position="190"/>
    </location>
</feature>
<evidence type="ECO:0000259" key="4">
    <source>
        <dbReference type="PROSITE" id="PS50234"/>
    </source>
</evidence>
<dbReference type="SUPFAM" id="SSF53300">
    <property type="entry name" value="vWA-like"/>
    <property type="match status" value="1"/>
</dbReference>
<proteinExistence type="inferred from homology"/>
<dbReference type="InterPro" id="IPR027040">
    <property type="entry name" value="PSMD4"/>
</dbReference>
<dbReference type="STRING" id="45286.A0A0X8HT52"/>
<organism evidence="5 6">
    <name type="scientific">Eremothecium sinecaudum</name>
    <dbReference type="NCBI Taxonomy" id="45286"/>
    <lineage>
        <taxon>Eukaryota</taxon>
        <taxon>Fungi</taxon>
        <taxon>Dikarya</taxon>
        <taxon>Ascomycota</taxon>
        <taxon>Saccharomycotina</taxon>
        <taxon>Saccharomycetes</taxon>
        <taxon>Saccharomycetales</taxon>
        <taxon>Saccharomycetaceae</taxon>
        <taxon>Eremothecium</taxon>
    </lineage>
</organism>
<dbReference type="Gene3D" id="3.40.50.410">
    <property type="entry name" value="von Willebrand factor, type A domain"/>
    <property type="match status" value="1"/>
</dbReference>
<dbReference type="FunFam" id="1.10.287.3990:FF:000006">
    <property type="entry name" value="26S proteasome component"/>
    <property type="match status" value="1"/>
</dbReference>